<evidence type="ECO:0000259" key="10">
    <source>
        <dbReference type="PROSITE" id="PS50507"/>
    </source>
</evidence>
<keyword evidence="1" id="KW-0696">RNA-directed RNA polymerase</keyword>
<feature type="domain" description="Alphavirus-like MT" evidence="13">
    <location>
        <begin position="63"/>
        <end position="232"/>
    </location>
</feature>
<dbReference type="GO" id="GO:0016787">
    <property type="term" value="F:hydrolase activity"/>
    <property type="evidence" value="ECO:0007669"/>
    <property type="project" value="UniProtKB-KW"/>
</dbReference>
<keyword evidence="2" id="KW-0808">Transferase</keyword>
<dbReference type="InterPro" id="IPR002588">
    <property type="entry name" value="Alphavirus-like_MT_dom"/>
</dbReference>
<dbReference type="GO" id="GO:0016556">
    <property type="term" value="P:mRNA modification"/>
    <property type="evidence" value="ECO:0007669"/>
    <property type="project" value="InterPro"/>
</dbReference>
<reference evidence="14" key="1">
    <citation type="journal article" date="1997" name="Arch. Virol.">
        <title>Complete nucleotide sequence of the genome of a severe cherry isolate of apple chlorotic leaf spot trichovirus (ACLSV).</title>
        <authorList>
            <person name="German-Retana S."/>
            <person name="Bergey B."/>
            <person name="Delbos R.P."/>
            <person name="Candresse T."/>
            <person name="Dunez J."/>
        </authorList>
    </citation>
    <scope>NUCLEOTIDE SEQUENCE</scope>
    <source>
        <strain evidence="14">Balaton1</strain>
    </source>
</reference>
<feature type="domain" description="(+)RNA virus helicase C-terminal" evidence="12">
    <location>
        <begin position="1029"/>
        <end position="1339"/>
    </location>
</feature>
<gene>
    <name evidence="14" type="primary">ORF1</name>
</gene>
<dbReference type="PROSITE" id="PS51743">
    <property type="entry name" value="ALPHAVIRUS_MT"/>
    <property type="match status" value="1"/>
</dbReference>
<dbReference type="GO" id="GO:0003968">
    <property type="term" value="F:RNA-directed RNA polymerase activity"/>
    <property type="evidence" value="ECO:0007669"/>
    <property type="project" value="UniProtKB-KW"/>
</dbReference>
<proteinExistence type="predicted"/>
<dbReference type="SUPFAM" id="SSF51197">
    <property type="entry name" value="Clavaminate synthase-like"/>
    <property type="match status" value="1"/>
</dbReference>
<dbReference type="InterPro" id="IPR005123">
    <property type="entry name" value="Oxoglu/Fe-dep_dioxygenase_dom"/>
</dbReference>
<keyword evidence="4" id="KW-0547">Nucleotide-binding</keyword>
<dbReference type="Pfam" id="PF00978">
    <property type="entry name" value="RdRP_2"/>
    <property type="match status" value="1"/>
</dbReference>
<organism evidence="14">
    <name type="scientific">Trichovirus mali</name>
    <dbReference type="NCBI Taxonomy" id="12175"/>
    <lineage>
        <taxon>Viruses</taxon>
        <taxon>Riboviria</taxon>
        <taxon>Orthornavirae</taxon>
        <taxon>Kitrinoviricota</taxon>
        <taxon>Alsuviricetes</taxon>
        <taxon>Tymovirales</taxon>
        <taxon>Betaflexiviridae</taxon>
        <taxon>Trivirinae</taxon>
        <taxon>Trichovirus</taxon>
    </lineage>
</organism>
<keyword evidence="7" id="KW-0067">ATP-binding</keyword>
<dbReference type="GO" id="GO:0003723">
    <property type="term" value="F:RNA binding"/>
    <property type="evidence" value="ECO:0007669"/>
    <property type="project" value="InterPro"/>
</dbReference>
<evidence type="ECO:0000259" key="13">
    <source>
        <dbReference type="PROSITE" id="PS51743"/>
    </source>
</evidence>
<evidence type="ECO:0000259" key="11">
    <source>
        <dbReference type="PROSITE" id="PS51471"/>
    </source>
</evidence>
<evidence type="ECO:0000256" key="1">
    <source>
        <dbReference type="ARBA" id="ARBA00022484"/>
    </source>
</evidence>
<dbReference type="PROSITE" id="PS51471">
    <property type="entry name" value="FE2OG_OXY"/>
    <property type="match status" value="1"/>
</dbReference>
<dbReference type="Pfam" id="PF01660">
    <property type="entry name" value="Vmethyltransf"/>
    <property type="match status" value="1"/>
</dbReference>
<dbReference type="PROSITE" id="PS50507">
    <property type="entry name" value="RDRP_SSRNA_POS"/>
    <property type="match status" value="1"/>
</dbReference>
<evidence type="ECO:0000256" key="4">
    <source>
        <dbReference type="ARBA" id="ARBA00022741"/>
    </source>
</evidence>
<dbReference type="SUPFAM" id="SSF52540">
    <property type="entry name" value="P-loop containing nucleoside triphosphate hydrolases"/>
    <property type="match status" value="1"/>
</dbReference>
<dbReference type="InterPro" id="IPR027351">
    <property type="entry name" value="(+)RNA_virus_helicase_core_dom"/>
</dbReference>
<evidence type="ECO:0000256" key="8">
    <source>
        <dbReference type="ARBA" id="ARBA00022953"/>
    </source>
</evidence>
<evidence type="ECO:0000256" key="6">
    <source>
        <dbReference type="ARBA" id="ARBA00022806"/>
    </source>
</evidence>
<dbReference type="SUPFAM" id="SSF56672">
    <property type="entry name" value="DNA/RNA polymerases"/>
    <property type="match status" value="1"/>
</dbReference>
<keyword evidence="6" id="KW-0347">Helicase</keyword>
<evidence type="ECO:0000256" key="7">
    <source>
        <dbReference type="ARBA" id="ARBA00022840"/>
    </source>
</evidence>
<evidence type="ECO:0000256" key="3">
    <source>
        <dbReference type="ARBA" id="ARBA00022695"/>
    </source>
</evidence>
<dbReference type="Gene3D" id="2.60.120.590">
    <property type="entry name" value="Alpha-ketoglutarate-dependent dioxygenase AlkB-like"/>
    <property type="match status" value="1"/>
</dbReference>
<feature type="domain" description="Fe2OG dioxygenase" evidence="11">
    <location>
        <begin position="750"/>
        <end position="838"/>
    </location>
</feature>
<dbReference type="PROSITE" id="PS51657">
    <property type="entry name" value="PSRV_HELICASE"/>
    <property type="match status" value="1"/>
</dbReference>
<dbReference type="GO" id="GO:0008174">
    <property type="term" value="F:mRNA methyltransferase activity"/>
    <property type="evidence" value="ECO:0007669"/>
    <property type="project" value="UniProtKB-UniRule"/>
</dbReference>
<dbReference type="InterPro" id="IPR037151">
    <property type="entry name" value="AlkB-like_sf"/>
</dbReference>
<evidence type="ECO:0000313" key="14">
    <source>
        <dbReference type="EMBL" id="CAA68080.1"/>
    </source>
</evidence>
<dbReference type="Pfam" id="PF05413">
    <property type="entry name" value="Peptidase_C34"/>
    <property type="match status" value="1"/>
</dbReference>
<evidence type="ECO:0000259" key="12">
    <source>
        <dbReference type="PROSITE" id="PS51657"/>
    </source>
</evidence>
<dbReference type="GO" id="GO:0006351">
    <property type="term" value="P:DNA-templated transcription"/>
    <property type="evidence" value="ECO:0007669"/>
    <property type="project" value="InterPro"/>
</dbReference>
<keyword evidence="5" id="KW-0378">Hydrolase</keyword>
<dbReference type="GO" id="GO:0005524">
    <property type="term" value="F:ATP binding"/>
    <property type="evidence" value="ECO:0007669"/>
    <property type="project" value="UniProtKB-KW"/>
</dbReference>
<evidence type="ECO:0000256" key="5">
    <source>
        <dbReference type="ARBA" id="ARBA00022801"/>
    </source>
</evidence>
<dbReference type="CDD" id="cd23245">
    <property type="entry name" value="Betaflexiviridae_RdRp"/>
    <property type="match status" value="1"/>
</dbReference>
<dbReference type="EMBL" id="X99752">
    <property type="protein sequence ID" value="CAA68080.1"/>
    <property type="molecule type" value="Genomic_RNA"/>
</dbReference>
<protein>
    <submittedName>
        <fullName evidence="14">216K protein</fullName>
    </submittedName>
</protein>
<dbReference type="InterPro" id="IPR043502">
    <property type="entry name" value="DNA/RNA_pol_sf"/>
</dbReference>
<dbReference type="Gene3D" id="3.40.50.300">
    <property type="entry name" value="P-loop containing nucleotide triphosphate hydrolases"/>
    <property type="match status" value="1"/>
</dbReference>
<keyword evidence="3" id="KW-0548">Nucleotidyltransferase</keyword>
<evidence type="ECO:0000256" key="2">
    <source>
        <dbReference type="ARBA" id="ARBA00022679"/>
    </source>
</evidence>
<evidence type="ECO:0000256" key="9">
    <source>
        <dbReference type="ARBA" id="ARBA00047984"/>
    </source>
</evidence>
<accession>O12658</accession>
<dbReference type="InterPro" id="IPR007094">
    <property type="entry name" value="RNA-dir_pol_PSvirus"/>
</dbReference>
<dbReference type="InterPro" id="IPR027417">
    <property type="entry name" value="P-loop_NTPase"/>
</dbReference>
<dbReference type="InterPro" id="IPR001788">
    <property type="entry name" value="RNA-dep_RNA_pol_alsuvir"/>
</dbReference>
<sequence>MAFSYRTPQEELLSRLPQAQQEVISGFQFERIQKEEEKKVENFSFYLPEKTREWFTKSGVYLSPFAYVNHSHPGCKTLENHLLFNVVASYISKYSYVACLSIKANKMSKMERLGPNSVKTYDVLNRLVTAKDKARYGPLAKPERAPCPKKTNIFIHDEIHYWSRDQLESFLQVYKPKNLWATLVFPPEILAGYRSSVLPFLYQFEIHGKDLIYMPDGVRSESYTQPLENGFLLSSSSIIIKNKNDGSELRYQVSLIYSLGSHHLFHMYPTENLLKEEVRRFGPYDLFDVGSLFVKPVRVPIQDFPLSVFKKIFIYLSSLKKPDVQSAVAKLRQLSDADISIESVFMVQEFASRIEKEGIEGWSCSFWGCMKDWFFDKLPYREVLEKIGLADDFTRRLMKIKPLAFDIHTSDRPLTVRMVIDQIWEERCSVNDDISNIIFYGRNEWMEHGIVPRIKKGMAKLINRKEALPSRYPVEIYSDLLSSTSVWKSHDEDLGRRKASKFVILRSNKSYSSAKMPHTNCLSICAVPSEEKIPKTSYELRKADHKKDISIKCLDFHMKKAKVKTLSELEIKFKNSVYEKERIKRRAGKKARARMIPIHLLPNGCPNEDGKKIGERIDGRTMTNELFSETKEDKKVEIVSESDALKKKVEISASESAHSVNSPSTSLSHLIGKMEICSAGLVKTVGNDHSALAKQIEDLPLAQLKNKKAAYFCIDYPMVYFHDKVSYPTFEAIGEIKQTILKARERWGVNFNSALIQVYKDGCRLPLHSDNEECYDDDGILTINVIGDAKFHTTCHDEIIELKQGNELLMPANFQKRNRHAVEVTSEGRASVTLRVHKRDFSFESKLRFIKGKYDCLFASVAEIIHKKPEEVMMFLPHIMDRCISNKGCSIDDAKAICEKYEIKIECEGDCGLIECGCIGLPVGRMLLRGNHFSVASVRRSSIDSLANSAKEIKSNGVLDHVMFNFHKRLKMVEPDLTNDEIKVDIERAGKLLKSLMDGMTGIVSHNSTHEGWRMIKGINSTSEMRNFMSMIKGKGDEQKGDFYDKVQELNFTKVKIYGIFGFAGSGKSYAIQNLIHTEFKNSQGIMVICPRRFLAKDWSEKGVDEKDIKTFESALKSDIKGKRLFILDEVSLLPKGFTDLLMLKMHMEGVLKKSTIVCVGDPLQASYFCPKDDNYLSREGEIKRLFKNGVLYKWYSHRINKFVAKKLAISTTNEFIGIDEQSSVYKDMPSAHHFMEKKGNHVEVILVASMVEKELYSNYGNTMTFGESQGLTFNCGVIVLSEEAKLCSDAHIMVAVTRFRKGFCFALGSKGSKEDYMRSMKSGLLQRMCSGIGASKEFILGSSSVKLILSEKDLAKGAGIDEMDREARLEGDVWLKSMIYLGKRYHMVEPLGQVIKLTDNAIKCHIPVCSFQTLGPELDFIQAREFREFKSRSGWSNQFREEAGPNWKAPYKVNQAMSYEAIYPRHKMDDDLTFLAAIKKRLRFDNVANNYSKFKAAESRGKYLAKIFLKHVPIKCGRDQRLLDQCRQEFEETKLSKSAATIGAHSQRSDSDWPLDKIFLFMKSQLCTKFEKRFTEAKAGQTLACFPHKILVEFSPWCRYTEKVLTANLPDNYYIHQRKNFSELEDFARRFSNGSMCVESDYTAFDVSQDHTILAFEVELLRHFGWDEKILQSYIRMKCTLGCRLGGFAIMRFTGEFSTFLFNTLANMVFTFCRYEVPDGQPICFAGDDMCALRNLREIDTHEFILNKLSLKAKVNRTRVPMFCGWRLCCDGLIKEPCLIYERLQVAIENGRLMDVIDSYFLEFSFAYKLGERLFSHLEIEQLNYHQVLTRFFIRNKHLLRGDSRHNISELEWLSDEDGIDDKGSQVEDRRRGYSNCWGEKLQNLF</sequence>
<dbReference type="Pfam" id="PF01443">
    <property type="entry name" value="Viral_helicase1"/>
    <property type="match status" value="1"/>
</dbReference>
<comment type="catalytic activity">
    <reaction evidence="9">
        <text>ATP + H2O = ADP + phosphate + H(+)</text>
        <dbReference type="Rhea" id="RHEA:13065"/>
        <dbReference type="ChEBI" id="CHEBI:15377"/>
        <dbReference type="ChEBI" id="CHEBI:15378"/>
        <dbReference type="ChEBI" id="CHEBI:30616"/>
        <dbReference type="ChEBI" id="CHEBI:43474"/>
        <dbReference type="ChEBI" id="CHEBI:456216"/>
        <dbReference type="EC" id="3.6.4.13"/>
    </reaction>
</comment>
<name>O12658_9VIRU</name>
<dbReference type="GO" id="GO:0006396">
    <property type="term" value="P:RNA processing"/>
    <property type="evidence" value="ECO:0007669"/>
    <property type="project" value="InterPro"/>
</dbReference>
<dbReference type="InterPro" id="IPR008744">
    <property type="entry name" value="RNA-dir_pol_ACLSV"/>
</dbReference>
<keyword evidence="8" id="KW-0693">Viral RNA replication</keyword>
<dbReference type="GO" id="GO:0003724">
    <property type="term" value="F:RNA helicase activity"/>
    <property type="evidence" value="ECO:0007669"/>
    <property type="project" value="UniProtKB-EC"/>
</dbReference>
<feature type="domain" description="RdRp catalytic" evidence="10">
    <location>
        <begin position="1636"/>
        <end position="1743"/>
    </location>
</feature>
<dbReference type="GO" id="GO:0039694">
    <property type="term" value="P:viral RNA genome replication"/>
    <property type="evidence" value="ECO:0007669"/>
    <property type="project" value="InterPro"/>
</dbReference>